<keyword evidence="4" id="KW-1185">Reference proteome</keyword>
<evidence type="ECO:0000259" key="2">
    <source>
        <dbReference type="PROSITE" id="PS50238"/>
    </source>
</evidence>
<dbReference type="InterPro" id="IPR047165">
    <property type="entry name" value="RHG17/44/SH3BP1-like"/>
</dbReference>
<dbReference type="Gene3D" id="1.10.555.10">
    <property type="entry name" value="Rho GTPase activation protein"/>
    <property type="match status" value="1"/>
</dbReference>
<name>A0A4W5LFR2_9TELE</name>
<dbReference type="Pfam" id="PF00620">
    <property type="entry name" value="RhoGAP"/>
    <property type="match status" value="1"/>
</dbReference>
<dbReference type="PANTHER" id="PTHR14130:SF3">
    <property type="entry name" value="RHO GTPASE-ACTIVATING PROTEIN 17"/>
    <property type="match status" value="1"/>
</dbReference>
<dbReference type="InterPro" id="IPR000198">
    <property type="entry name" value="RhoGAP_dom"/>
</dbReference>
<protein>
    <recommendedName>
        <fullName evidence="2">Rho-GAP domain-containing protein</fullName>
    </recommendedName>
</protein>
<proteinExistence type="predicted"/>
<dbReference type="GO" id="GO:0005829">
    <property type="term" value="C:cytosol"/>
    <property type="evidence" value="ECO:0007669"/>
    <property type="project" value="TreeGrafter"/>
</dbReference>
<dbReference type="SUPFAM" id="SSF48350">
    <property type="entry name" value="GTPase activation domain, GAP"/>
    <property type="match status" value="1"/>
</dbReference>
<dbReference type="GeneTree" id="ENSGT00940000156201"/>
<dbReference type="PROSITE" id="PS50238">
    <property type="entry name" value="RHOGAP"/>
    <property type="match status" value="1"/>
</dbReference>
<evidence type="ECO:0000313" key="4">
    <source>
        <dbReference type="Proteomes" id="UP000314982"/>
    </source>
</evidence>
<keyword evidence="1" id="KW-0343">GTPase activation</keyword>
<dbReference type="Ensembl" id="ENSHHUT00000025589.1">
    <property type="protein sequence ID" value="ENSHHUP00000024656.1"/>
    <property type="gene ID" value="ENSHHUG00000015491.1"/>
</dbReference>
<dbReference type="GO" id="GO:0005096">
    <property type="term" value="F:GTPase activator activity"/>
    <property type="evidence" value="ECO:0007669"/>
    <property type="project" value="UniProtKB-KW"/>
</dbReference>
<evidence type="ECO:0000313" key="3">
    <source>
        <dbReference type="Ensembl" id="ENSHHUP00000024656.1"/>
    </source>
</evidence>
<sequence length="100" mass="11463">MVCPNEYDPTPTSVYYRDCETLYHLIWLCNVVLYSVSDPDRRLQALWVACDGLPKNHKANFRYLVKFLAKLAQDSEVNKMTPSNIAIVLGPNLLWSKTEG</sequence>
<dbReference type="InterPro" id="IPR008936">
    <property type="entry name" value="Rho_GTPase_activation_prot"/>
</dbReference>
<dbReference type="STRING" id="62062.ENSHHUP00000024656"/>
<dbReference type="GO" id="GO:0032956">
    <property type="term" value="P:regulation of actin cytoskeleton organization"/>
    <property type="evidence" value="ECO:0007669"/>
    <property type="project" value="TreeGrafter"/>
</dbReference>
<reference evidence="3" key="3">
    <citation type="submission" date="2025-09" db="UniProtKB">
        <authorList>
            <consortium name="Ensembl"/>
        </authorList>
    </citation>
    <scope>IDENTIFICATION</scope>
</reference>
<dbReference type="AlphaFoldDB" id="A0A4W5LFR2"/>
<reference evidence="4" key="1">
    <citation type="submission" date="2018-06" db="EMBL/GenBank/DDBJ databases">
        <title>Genome assembly of Danube salmon.</title>
        <authorList>
            <person name="Macqueen D.J."/>
            <person name="Gundappa M.K."/>
        </authorList>
    </citation>
    <scope>NUCLEOTIDE SEQUENCE [LARGE SCALE GENOMIC DNA]</scope>
</reference>
<dbReference type="Proteomes" id="UP000314982">
    <property type="component" value="Unassembled WGS sequence"/>
</dbReference>
<accession>A0A4W5LFR2</accession>
<feature type="domain" description="Rho-GAP" evidence="2">
    <location>
        <begin position="1"/>
        <end position="100"/>
    </location>
</feature>
<dbReference type="PANTHER" id="PTHR14130">
    <property type="entry name" value="3BP-1 RELATED RHOGAP"/>
    <property type="match status" value="1"/>
</dbReference>
<reference evidence="3" key="2">
    <citation type="submission" date="2025-08" db="UniProtKB">
        <authorList>
            <consortium name="Ensembl"/>
        </authorList>
    </citation>
    <scope>IDENTIFICATION</scope>
</reference>
<dbReference type="GO" id="GO:0007165">
    <property type="term" value="P:signal transduction"/>
    <property type="evidence" value="ECO:0007669"/>
    <property type="project" value="InterPro"/>
</dbReference>
<organism evidence="3 4">
    <name type="scientific">Hucho hucho</name>
    <name type="common">huchen</name>
    <dbReference type="NCBI Taxonomy" id="62062"/>
    <lineage>
        <taxon>Eukaryota</taxon>
        <taxon>Metazoa</taxon>
        <taxon>Chordata</taxon>
        <taxon>Craniata</taxon>
        <taxon>Vertebrata</taxon>
        <taxon>Euteleostomi</taxon>
        <taxon>Actinopterygii</taxon>
        <taxon>Neopterygii</taxon>
        <taxon>Teleostei</taxon>
        <taxon>Protacanthopterygii</taxon>
        <taxon>Salmoniformes</taxon>
        <taxon>Salmonidae</taxon>
        <taxon>Salmoninae</taxon>
        <taxon>Hucho</taxon>
    </lineage>
</organism>
<evidence type="ECO:0000256" key="1">
    <source>
        <dbReference type="ARBA" id="ARBA00022468"/>
    </source>
</evidence>
<dbReference type="GO" id="GO:0035020">
    <property type="term" value="P:regulation of Rac protein signal transduction"/>
    <property type="evidence" value="ECO:0007669"/>
    <property type="project" value="TreeGrafter"/>
</dbReference>